<organism evidence="1 2">
    <name type="scientific">Hypoxylon rubiginosum</name>
    <dbReference type="NCBI Taxonomy" id="110542"/>
    <lineage>
        <taxon>Eukaryota</taxon>
        <taxon>Fungi</taxon>
        <taxon>Dikarya</taxon>
        <taxon>Ascomycota</taxon>
        <taxon>Pezizomycotina</taxon>
        <taxon>Sordariomycetes</taxon>
        <taxon>Xylariomycetidae</taxon>
        <taxon>Xylariales</taxon>
        <taxon>Hypoxylaceae</taxon>
        <taxon>Hypoxylon</taxon>
    </lineage>
</organism>
<keyword evidence="2" id="KW-1185">Reference proteome</keyword>
<comment type="caution">
    <text evidence="1">The sequence shown here is derived from an EMBL/GenBank/DDBJ whole genome shotgun (WGS) entry which is preliminary data.</text>
</comment>
<dbReference type="Proteomes" id="UP001497700">
    <property type="component" value="Unassembled WGS sequence"/>
</dbReference>
<evidence type="ECO:0000313" key="1">
    <source>
        <dbReference type="EMBL" id="KAI4860172.1"/>
    </source>
</evidence>
<dbReference type="EMBL" id="MU393597">
    <property type="protein sequence ID" value="KAI4860172.1"/>
    <property type="molecule type" value="Genomic_DNA"/>
</dbReference>
<proteinExistence type="predicted"/>
<sequence length="248" mass="27115">MRVTYISATIALGTASFGAAHPRSEWEPAGPSDVRAPCPMLNSLANHGFLPHSGKAIDVNRTVYALGAALNIDMKLSTTLFEAAAGTNPLPNATWFDLDHLSRHNVLEHDGSLSRQDAYFGPQAEFNEAVFNQTKMFWTGDVITMQMAANARSSRLMTSNLTNPEFELSDTGSNFSVGESAAYITILGDKKTATVPKSWVEYLFENERLPYELGFKRPDEPYTTDDLIDAALQILGAQHFPQSPGKGL</sequence>
<name>A0ACB9YLU5_9PEZI</name>
<reference evidence="1 2" key="1">
    <citation type="journal article" date="2022" name="New Phytol.">
        <title>Ecological generalism drives hyperdiversity of secondary metabolite gene clusters in xylarialean endophytes.</title>
        <authorList>
            <person name="Franco M.E.E."/>
            <person name="Wisecaver J.H."/>
            <person name="Arnold A.E."/>
            <person name="Ju Y.M."/>
            <person name="Slot J.C."/>
            <person name="Ahrendt S."/>
            <person name="Moore L.P."/>
            <person name="Eastman K.E."/>
            <person name="Scott K."/>
            <person name="Konkel Z."/>
            <person name="Mondo S.J."/>
            <person name="Kuo A."/>
            <person name="Hayes R.D."/>
            <person name="Haridas S."/>
            <person name="Andreopoulos B."/>
            <person name="Riley R."/>
            <person name="LaButti K."/>
            <person name="Pangilinan J."/>
            <person name="Lipzen A."/>
            <person name="Amirebrahimi M."/>
            <person name="Yan J."/>
            <person name="Adam C."/>
            <person name="Keymanesh K."/>
            <person name="Ng V."/>
            <person name="Louie K."/>
            <person name="Northen T."/>
            <person name="Drula E."/>
            <person name="Henrissat B."/>
            <person name="Hsieh H.M."/>
            <person name="Youens-Clark K."/>
            <person name="Lutzoni F."/>
            <person name="Miadlikowska J."/>
            <person name="Eastwood D.C."/>
            <person name="Hamelin R.C."/>
            <person name="Grigoriev I.V."/>
            <person name="U'Ren J.M."/>
        </authorList>
    </citation>
    <scope>NUCLEOTIDE SEQUENCE [LARGE SCALE GENOMIC DNA]</scope>
    <source>
        <strain evidence="1 2">CBS 119005</strain>
    </source>
</reference>
<evidence type="ECO:0000313" key="2">
    <source>
        <dbReference type="Proteomes" id="UP001497700"/>
    </source>
</evidence>
<accession>A0ACB9YLU5</accession>
<gene>
    <name evidence="1" type="ORF">F4820DRAFT_437680</name>
</gene>
<protein>
    <submittedName>
        <fullName evidence="1">Cloroperoxidase</fullName>
    </submittedName>
</protein>